<reference evidence="2" key="1">
    <citation type="journal article" date="2020" name="bioRxiv">
        <title>Comparative genomics of Chlamydomonas.</title>
        <authorList>
            <person name="Craig R.J."/>
            <person name="Hasan A.R."/>
            <person name="Ness R.W."/>
            <person name="Keightley P.D."/>
        </authorList>
    </citation>
    <scope>NUCLEOTIDE SEQUENCE</scope>
    <source>
        <strain evidence="2">CCAP 11/70</strain>
    </source>
</reference>
<dbReference type="EMBL" id="JAEHOE010000025">
    <property type="protein sequence ID" value="KAG2495387.1"/>
    <property type="molecule type" value="Genomic_DNA"/>
</dbReference>
<dbReference type="Gene3D" id="1.25.10.10">
    <property type="entry name" value="Leucine-rich Repeat Variant"/>
    <property type="match status" value="2"/>
</dbReference>
<sequence>MLEQLLQPDGGPLLRREPSWTLTTWAACAPLARTQSRSIVGGSGSSDCNGDVTTDASSSFDDEEADQPRATRRITLCKQILAEATEMFAGCPAVVDAPVLKSAACRNSGALLPLLTMLSGEQDTGRMVRQLDTLSFLLLDRQNRRACLELRALDGVLDVLRRATEPAVLFSALEVLQALCRHSAADKLTLWQHPNKGALMSMLSSRHSAPVIVEALRTCRLLAFAVGQAPPHGSTSSLASWAGQEGKGSCGMPCCEPGDHDHTHAHGDAAHPHPHGRHHGQHRHPPHHHHHHHGRGHHGHSQLVLLEPALLTVVAELLHPSFDRPVLLKALKLLTSASGMGAMGVGSGSSVSGGGGGGLGGGSSAHHWHNAVFRLVPLLTHCADVDVVEAALAVLVNLSELDTFHNMFFASGCIPPLLHLLNHKRCAISQSASCVLSALSEGGLSRDKLCQDTALLAMLRVLQAGHCVVVTLGVLYMLGRLAAYRAQVVRSLRGWGAVPLLQRLHATTRDEDAAEGCRQLLNALGVTAPPVAALPPPLGAAVPPGALAFQPGGVVRLQGALGLAPAATLPSGGDMFDTPGLVPTHITGVTPAPGGGLCRTISAAAAVAAACLGPEGPSSRGHGLGLAAGAPAGSNGGAAPATACDPHRSKPHFHASFRFYAPAGGASCGMAGPIAAAVPPAAAY</sequence>
<gene>
    <name evidence="2" type="ORF">HYH03_006655</name>
</gene>
<accession>A0A836C102</accession>
<dbReference type="Proteomes" id="UP000612055">
    <property type="component" value="Unassembled WGS sequence"/>
</dbReference>
<organism evidence="2 3">
    <name type="scientific">Edaphochlamys debaryana</name>
    <dbReference type="NCBI Taxonomy" id="47281"/>
    <lineage>
        <taxon>Eukaryota</taxon>
        <taxon>Viridiplantae</taxon>
        <taxon>Chlorophyta</taxon>
        <taxon>core chlorophytes</taxon>
        <taxon>Chlorophyceae</taxon>
        <taxon>CS clade</taxon>
        <taxon>Chlamydomonadales</taxon>
        <taxon>Chlamydomonadales incertae sedis</taxon>
        <taxon>Edaphochlamys</taxon>
    </lineage>
</organism>
<dbReference type="InterPro" id="IPR016024">
    <property type="entry name" value="ARM-type_fold"/>
</dbReference>
<evidence type="ECO:0000313" key="2">
    <source>
        <dbReference type="EMBL" id="KAG2495387.1"/>
    </source>
</evidence>
<protein>
    <submittedName>
        <fullName evidence="2">Uncharacterized protein</fullName>
    </submittedName>
</protein>
<proteinExistence type="predicted"/>
<feature type="compositionally biased region" description="Polar residues" evidence="1">
    <location>
        <begin position="45"/>
        <end position="54"/>
    </location>
</feature>
<dbReference type="AlphaFoldDB" id="A0A836C102"/>
<evidence type="ECO:0000313" key="3">
    <source>
        <dbReference type="Proteomes" id="UP000612055"/>
    </source>
</evidence>
<name>A0A836C102_9CHLO</name>
<dbReference type="OrthoDB" id="551436at2759"/>
<dbReference type="SUPFAM" id="SSF48371">
    <property type="entry name" value="ARM repeat"/>
    <property type="match status" value="1"/>
</dbReference>
<comment type="caution">
    <text evidence="2">The sequence shown here is derived from an EMBL/GenBank/DDBJ whole genome shotgun (WGS) entry which is preliminary data.</text>
</comment>
<feature type="compositionally biased region" description="Basic residues" evidence="1">
    <location>
        <begin position="272"/>
        <end position="300"/>
    </location>
</feature>
<keyword evidence="3" id="KW-1185">Reference proteome</keyword>
<feature type="region of interest" description="Disordered" evidence="1">
    <location>
        <begin position="261"/>
        <end position="301"/>
    </location>
</feature>
<dbReference type="InterPro" id="IPR011989">
    <property type="entry name" value="ARM-like"/>
</dbReference>
<feature type="region of interest" description="Disordered" evidence="1">
    <location>
        <begin position="38"/>
        <end position="67"/>
    </location>
</feature>
<evidence type="ECO:0000256" key="1">
    <source>
        <dbReference type="SAM" id="MobiDB-lite"/>
    </source>
</evidence>
<feature type="compositionally biased region" description="Basic and acidic residues" evidence="1">
    <location>
        <begin position="261"/>
        <end position="271"/>
    </location>
</feature>